<protein>
    <recommendedName>
        <fullName evidence="4">Lipoprotein</fullName>
    </recommendedName>
</protein>
<sequence length="159" mass="18351">MHLKYLFVLSIFSLLSACSSLPTVIELPEQAQESKMFKVEQNSPKVETSLLVIQFSDQQWRWVQTDPLGIPLSRVLLTKDGWQNDGFVPPNAEAKWLFSAIATYLNPNHPLFSFSKIVYGPDINTYFINRHQAWKIGKQGHNIYIQLPKSEWLIEEMAQ</sequence>
<name>A0A420XGK6_9PAST</name>
<dbReference type="PROSITE" id="PS51257">
    <property type="entry name" value="PROKAR_LIPOPROTEIN"/>
    <property type="match status" value="1"/>
</dbReference>
<accession>A0A420XGK6</accession>
<feature type="chain" id="PRO_5018975635" description="Lipoprotein" evidence="1">
    <location>
        <begin position="18"/>
        <end position="159"/>
    </location>
</feature>
<evidence type="ECO:0000256" key="1">
    <source>
        <dbReference type="SAM" id="SignalP"/>
    </source>
</evidence>
<reference evidence="2 3" key="1">
    <citation type="submission" date="2018-10" db="EMBL/GenBank/DDBJ databases">
        <title>Genomic Encyclopedia of Type Strains, Phase IV (KMG-IV): sequencing the most valuable type-strain genomes for metagenomic binning, comparative biology and taxonomic classification.</title>
        <authorList>
            <person name="Goeker M."/>
        </authorList>
    </citation>
    <scope>NUCLEOTIDE SEQUENCE [LARGE SCALE GENOMIC DNA]</scope>
    <source>
        <strain evidence="2 3">DSM 23800</strain>
    </source>
</reference>
<dbReference type="Proteomes" id="UP000280099">
    <property type="component" value="Unassembled WGS sequence"/>
</dbReference>
<dbReference type="RefSeq" id="WP_121122952.1">
    <property type="nucleotide sequence ID" value="NZ_CP016604.1"/>
</dbReference>
<keyword evidence="3" id="KW-1185">Reference proteome</keyword>
<comment type="caution">
    <text evidence="2">The sequence shown here is derived from an EMBL/GenBank/DDBJ whole genome shotgun (WGS) entry which is preliminary data.</text>
</comment>
<gene>
    <name evidence="2" type="ORF">DES31_1150</name>
</gene>
<organism evidence="2 3">
    <name type="scientific">Otariodibacter oris</name>
    <dbReference type="NCBI Taxonomy" id="1032623"/>
    <lineage>
        <taxon>Bacteria</taxon>
        <taxon>Pseudomonadati</taxon>
        <taxon>Pseudomonadota</taxon>
        <taxon>Gammaproteobacteria</taxon>
        <taxon>Pasteurellales</taxon>
        <taxon>Pasteurellaceae</taxon>
        <taxon>Otariodibacter</taxon>
    </lineage>
</organism>
<dbReference type="AlphaFoldDB" id="A0A420XGK6"/>
<evidence type="ECO:0008006" key="4">
    <source>
        <dbReference type="Google" id="ProtNLM"/>
    </source>
</evidence>
<evidence type="ECO:0000313" key="3">
    <source>
        <dbReference type="Proteomes" id="UP000280099"/>
    </source>
</evidence>
<dbReference type="EMBL" id="RBJC01000006">
    <property type="protein sequence ID" value="RKR71801.1"/>
    <property type="molecule type" value="Genomic_DNA"/>
</dbReference>
<feature type="signal peptide" evidence="1">
    <location>
        <begin position="1"/>
        <end position="17"/>
    </location>
</feature>
<evidence type="ECO:0000313" key="2">
    <source>
        <dbReference type="EMBL" id="RKR71801.1"/>
    </source>
</evidence>
<dbReference type="OrthoDB" id="8685017at2"/>
<proteinExistence type="predicted"/>
<keyword evidence="1" id="KW-0732">Signal</keyword>